<keyword evidence="1" id="KW-0238">DNA-binding</keyword>
<dbReference type="GO" id="GO:0003700">
    <property type="term" value="F:DNA-binding transcription factor activity"/>
    <property type="evidence" value="ECO:0007669"/>
    <property type="project" value="InterPro"/>
</dbReference>
<dbReference type="Gene3D" id="1.10.1660.10">
    <property type="match status" value="1"/>
</dbReference>
<dbReference type="RefSeq" id="WP_338028154.1">
    <property type="nucleotide sequence ID" value="NZ_AP023355.1"/>
</dbReference>
<dbReference type="SMART" id="SM00422">
    <property type="entry name" value="HTH_MERR"/>
    <property type="match status" value="1"/>
</dbReference>
<protein>
    <submittedName>
        <fullName evidence="4">MerR family transcriptional regulator</fullName>
    </submittedName>
</protein>
<accession>A0A7R7DT91</accession>
<gene>
    <name evidence="4" type="ORF">Athai_48640</name>
</gene>
<dbReference type="SUPFAM" id="SSF46955">
    <property type="entry name" value="Putative DNA-binding domain"/>
    <property type="match status" value="1"/>
</dbReference>
<feature type="domain" description="HTH merR-type" evidence="3">
    <location>
        <begin position="40"/>
        <end position="108"/>
    </location>
</feature>
<dbReference type="Proteomes" id="UP000611640">
    <property type="component" value="Chromosome"/>
</dbReference>
<name>A0A7R7DT91_9ACTN</name>
<dbReference type="InterPro" id="IPR000551">
    <property type="entry name" value="MerR-type_HTH_dom"/>
</dbReference>
<dbReference type="Pfam" id="PF13411">
    <property type="entry name" value="MerR_1"/>
    <property type="match status" value="1"/>
</dbReference>
<keyword evidence="5" id="KW-1185">Reference proteome</keyword>
<dbReference type="InterPro" id="IPR047057">
    <property type="entry name" value="MerR_fam"/>
</dbReference>
<evidence type="ECO:0000313" key="4">
    <source>
        <dbReference type="EMBL" id="BCJ37361.1"/>
    </source>
</evidence>
<proteinExistence type="predicted"/>
<evidence type="ECO:0000256" key="1">
    <source>
        <dbReference type="ARBA" id="ARBA00023125"/>
    </source>
</evidence>
<dbReference type="EMBL" id="AP023355">
    <property type="protein sequence ID" value="BCJ37361.1"/>
    <property type="molecule type" value="Genomic_DNA"/>
</dbReference>
<evidence type="ECO:0000313" key="5">
    <source>
        <dbReference type="Proteomes" id="UP000611640"/>
    </source>
</evidence>
<reference evidence="4 5" key="1">
    <citation type="submission" date="2020-08" db="EMBL/GenBank/DDBJ databases">
        <title>Whole genome shotgun sequence of Actinocatenispora thailandica NBRC 105041.</title>
        <authorList>
            <person name="Komaki H."/>
            <person name="Tamura T."/>
        </authorList>
    </citation>
    <scope>NUCLEOTIDE SEQUENCE [LARGE SCALE GENOMIC DNA]</scope>
    <source>
        <strain evidence="4 5">NBRC 105041</strain>
    </source>
</reference>
<dbReference type="GO" id="GO:0003677">
    <property type="term" value="F:DNA binding"/>
    <property type="evidence" value="ECO:0007669"/>
    <property type="project" value="UniProtKB-KW"/>
</dbReference>
<dbReference type="InterPro" id="IPR009061">
    <property type="entry name" value="DNA-bd_dom_put_sf"/>
</dbReference>
<dbReference type="PRINTS" id="PR00040">
    <property type="entry name" value="HTHMERR"/>
</dbReference>
<organism evidence="4 5">
    <name type="scientific">Actinocatenispora thailandica</name>
    <dbReference type="NCBI Taxonomy" id="227318"/>
    <lineage>
        <taxon>Bacteria</taxon>
        <taxon>Bacillati</taxon>
        <taxon>Actinomycetota</taxon>
        <taxon>Actinomycetes</taxon>
        <taxon>Micromonosporales</taxon>
        <taxon>Micromonosporaceae</taxon>
        <taxon>Actinocatenispora</taxon>
    </lineage>
</organism>
<dbReference type="PROSITE" id="PS00552">
    <property type="entry name" value="HTH_MERR_1"/>
    <property type="match status" value="1"/>
</dbReference>
<evidence type="ECO:0000256" key="2">
    <source>
        <dbReference type="SAM" id="MobiDB-lite"/>
    </source>
</evidence>
<dbReference type="AlphaFoldDB" id="A0A7R7DT91"/>
<sequence>MLEVKSQPTIRPEPRATRAEPGPPARRKVAREPLPPEGVTIAEAARRTGVSVHTLRYYERAGLVISPVDRTSGGRRRYRHLDLKWVVICTKLRATGMPIRGIRRYAELVAAGPGNEAERLALLEAHRADVRARLAEIQENLKLIDHKIDVYRGSLAAGDADQLWAPTDTR</sequence>
<dbReference type="PANTHER" id="PTHR30204:SF98">
    <property type="entry name" value="HTH-TYPE TRANSCRIPTIONAL REGULATOR ADHR"/>
    <property type="match status" value="1"/>
</dbReference>
<dbReference type="KEGG" id="atl:Athai_48640"/>
<dbReference type="PANTHER" id="PTHR30204">
    <property type="entry name" value="REDOX-CYCLING DRUG-SENSING TRANSCRIPTIONAL ACTIVATOR SOXR"/>
    <property type="match status" value="1"/>
</dbReference>
<evidence type="ECO:0000259" key="3">
    <source>
        <dbReference type="PROSITE" id="PS50937"/>
    </source>
</evidence>
<feature type="region of interest" description="Disordered" evidence="2">
    <location>
        <begin position="1"/>
        <end position="37"/>
    </location>
</feature>
<dbReference type="CDD" id="cd01109">
    <property type="entry name" value="HTH_YyaN"/>
    <property type="match status" value="1"/>
</dbReference>
<dbReference type="PROSITE" id="PS50937">
    <property type="entry name" value="HTH_MERR_2"/>
    <property type="match status" value="1"/>
</dbReference>